<reference evidence="5" key="2">
    <citation type="submission" date="2019-09" db="UniProtKB">
        <authorList>
            <consortium name="WormBaseParasite"/>
        </authorList>
    </citation>
    <scope>IDENTIFICATION</scope>
</reference>
<reference evidence="3 4" key="1">
    <citation type="submission" date="2018-11" db="EMBL/GenBank/DDBJ databases">
        <authorList>
            <consortium name="Pathogen Informatics"/>
        </authorList>
    </citation>
    <scope>NUCLEOTIDE SEQUENCE [LARGE SCALE GENOMIC DNA]</scope>
</reference>
<accession>A0A3P7ZIG7</accession>
<protein>
    <submittedName>
        <fullName evidence="5">DUF148 domain-containing protein</fullName>
    </submittedName>
</protein>
<dbReference type="Pfam" id="PF23309">
    <property type="entry name" value="DUF7083"/>
    <property type="match status" value="1"/>
</dbReference>
<feature type="domain" description="DUF7083" evidence="2">
    <location>
        <begin position="58"/>
        <end position="144"/>
    </location>
</feature>
<proteinExistence type="predicted"/>
<evidence type="ECO:0000313" key="4">
    <source>
        <dbReference type="Proteomes" id="UP000050761"/>
    </source>
</evidence>
<dbReference type="InterPro" id="IPR055510">
    <property type="entry name" value="DUF7083"/>
</dbReference>
<keyword evidence="4" id="KW-1185">Reference proteome</keyword>
<gene>
    <name evidence="3" type="ORF">HPBE_LOCUS10173</name>
</gene>
<organism evidence="4 5">
    <name type="scientific">Heligmosomoides polygyrus</name>
    <name type="common">Parasitic roundworm</name>
    <dbReference type="NCBI Taxonomy" id="6339"/>
    <lineage>
        <taxon>Eukaryota</taxon>
        <taxon>Metazoa</taxon>
        <taxon>Ecdysozoa</taxon>
        <taxon>Nematoda</taxon>
        <taxon>Chromadorea</taxon>
        <taxon>Rhabditida</taxon>
        <taxon>Rhabditina</taxon>
        <taxon>Rhabditomorpha</taxon>
        <taxon>Strongyloidea</taxon>
        <taxon>Heligmosomidae</taxon>
        <taxon>Heligmosomoides</taxon>
    </lineage>
</organism>
<name>A0A183FQX0_HELPZ</name>
<dbReference type="Proteomes" id="UP000050761">
    <property type="component" value="Unassembled WGS sequence"/>
</dbReference>
<dbReference type="EMBL" id="UZAH01026673">
    <property type="protein sequence ID" value="VDO83997.1"/>
    <property type="molecule type" value="Genomic_DNA"/>
</dbReference>
<feature type="compositionally biased region" description="Low complexity" evidence="1">
    <location>
        <begin position="208"/>
        <end position="231"/>
    </location>
</feature>
<dbReference type="OrthoDB" id="6489650at2759"/>
<evidence type="ECO:0000256" key="1">
    <source>
        <dbReference type="SAM" id="MobiDB-lite"/>
    </source>
</evidence>
<dbReference type="AlphaFoldDB" id="A0A183FQX0"/>
<dbReference type="WBParaSite" id="HPBE_0001017201-mRNA-1">
    <property type="protein sequence ID" value="HPBE_0001017201-mRNA-1"/>
    <property type="gene ID" value="HPBE_0001017201"/>
</dbReference>
<feature type="region of interest" description="Disordered" evidence="1">
    <location>
        <begin position="196"/>
        <end position="265"/>
    </location>
</feature>
<evidence type="ECO:0000313" key="5">
    <source>
        <dbReference type="WBParaSite" id="HPBE_0001017201-mRNA-1"/>
    </source>
</evidence>
<evidence type="ECO:0000259" key="2">
    <source>
        <dbReference type="Pfam" id="PF23309"/>
    </source>
</evidence>
<evidence type="ECO:0000313" key="3">
    <source>
        <dbReference type="EMBL" id="VDO83997.1"/>
    </source>
</evidence>
<sequence>MPKDTPSTPETPAGLADILAMQSQQLQLLQQLVTRLIEQRDPTSTHAVQGVPAIDPYGDLVRDLPAFVYDKDDDTTFDAWYKRYGPVIEDRGAALTEERRRNLVIDKLDNATYKSYAEHVLPLKPRDIDFATTIQKLTLLFGPKRTLIRRRFDTVYDVLVNGTVQRRHANQMRPHGAAPTDEGLLDLFDLPTQLHKRDEAGSSPSVVPTIDSPTATTTPTTTLIDAATPAIETSDSSASEPVQRPQRQRHPPRRLEMNPLVKSYM</sequence>
<accession>A0A183FQX0</accession>